<reference evidence="2" key="1">
    <citation type="submission" date="2018-11" db="EMBL/GenBank/DDBJ databases">
        <authorList>
            <consortium name="Pathogen Informatics"/>
        </authorList>
    </citation>
    <scope>NUCLEOTIDE SEQUENCE</scope>
</reference>
<feature type="signal peptide" evidence="1">
    <location>
        <begin position="1"/>
        <end position="18"/>
    </location>
</feature>
<accession>A0A3S5AXB6</accession>
<keyword evidence="1" id="KW-0732">Signal</keyword>
<gene>
    <name evidence="2" type="ORF">PXEA_LOCUS27964</name>
</gene>
<comment type="caution">
    <text evidence="2">The sequence shown here is derived from an EMBL/GenBank/DDBJ whole genome shotgun (WGS) entry which is preliminary data.</text>
</comment>
<keyword evidence="3" id="KW-1185">Reference proteome</keyword>
<dbReference type="AlphaFoldDB" id="A0A3S5AXB6"/>
<protein>
    <submittedName>
        <fullName evidence="2">Uncharacterized protein</fullName>
    </submittedName>
</protein>
<feature type="chain" id="PRO_5018733606" evidence="1">
    <location>
        <begin position="19"/>
        <end position="130"/>
    </location>
</feature>
<evidence type="ECO:0000313" key="2">
    <source>
        <dbReference type="EMBL" id="VEL34524.1"/>
    </source>
</evidence>
<proteinExistence type="predicted"/>
<evidence type="ECO:0000256" key="1">
    <source>
        <dbReference type="SAM" id="SignalP"/>
    </source>
</evidence>
<name>A0A3S5AXB6_9PLAT</name>
<organism evidence="2 3">
    <name type="scientific">Protopolystoma xenopodis</name>
    <dbReference type="NCBI Taxonomy" id="117903"/>
    <lineage>
        <taxon>Eukaryota</taxon>
        <taxon>Metazoa</taxon>
        <taxon>Spiralia</taxon>
        <taxon>Lophotrochozoa</taxon>
        <taxon>Platyhelminthes</taxon>
        <taxon>Monogenea</taxon>
        <taxon>Polyopisthocotylea</taxon>
        <taxon>Polystomatidea</taxon>
        <taxon>Polystomatidae</taxon>
        <taxon>Protopolystoma</taxon>
    </lineage>
</organism>
<dbReference type="EMBL" id="CAAALY010247841">
    <property type="protein sequence ID" value="VEL34524.1"/>
    <property type="molecule type" value="Genomic_DNA"/>
</dbReference>
<dbReference type="Proteomes" id="UP000784294">
    <property type="component" value="Unassembled WGS sequence"/>
</dbReference>
<evidence type="ECO:0000313" key="3">
    <source>
        <dbReference type="Proteomes" id="UP000784294"/>
    </source>
</evidence>
<sequence length="130" mass="13674">MSGLLIVLANQLLKLTLFRDHSNLSSGGMSPCSSFASYYTSPAVSPLVTASGDFQEPLLQSPLGSGHCSPRRGIAAMRHPPASLLKELDEQAAAVMQGVGYLSGAPEEASAMGARVFTRCLAHHSKAILY</sequence>